<dbReference type="EMBL" id="AQGS01000958">
    <property type="protein sequence ID" value="EPS36198.1"/>
    <property type="molecule type" value="Genomic_DNA"/>
</dbReference>
<keyword evidence="2" id="KW-0472">Membrane</keyword>
<feature type="compositionally biased region" description="Polar residues" evidence="1">
    <location>
        <begin position="152"/>
        <end position="166"/>
    </location>
</feature>
<comment type="caution">
    <text evidence="3">The sequence shown here is derived from an EMBL/GenBank/DDBJ whole genome shotgun (WGS) entry which is preliminary data.</text>
</comment>
<dbReference type="AlphaFoldDB" id="S8BAM4"/>
<dbReference type="STRING" id="1284197.S8BAM4"/>
<name>S8BAM4_DACHA</name>
<evidence type="ECO:0000256" key="1">
    <source>
        <dbReference type="SAM" id="MobiDB-lite"/>
    </source>
</evidence>
<keyword evidence="4" id="KW-1185">Reference proteome</keyword>
<dbReference type="OMA" id="RERWFME"/>
<organism evidence="3 4">
    <name type="scientific">Dactylellina haptotyla (strain CBS 200.50)</name>
    <name type="common">Nematode-trapping fungus</name>
    <name type="synonym">Monacrosporium haptotylum</name>
    <dbReference type="NCBI Taxonomy" id="1284197"/>
    <lineage>
        <taxon>Eukaryota</taxon>
        <taxon>Fungi</taxon>
        <taxon>Dikarya</taxon>
        <taxon>Ascomycota</taxon>
        <taxon>Pezizomycotina</taxon>
        <taxon>Orbiliomycetes</taxon>
        <taxon>Orbiliales</taxon>
        <taxon>Orbiliaceae</taxon>
        <taxon>Dactylellina</taxon>
    </lineage>
</organism>
<evidence type="ECO:0000313" key="3">
    <source>
        <dbReference type="EMBL" id="EPS36198.1"/>
    </source>
</evidence>
<dbReference type="OrthoDB" id="5360701at2759"/>
<accession>S8BAM4</accession>
<proteinExistence type="predicted"/>
<keyword evidence="2" id="KW-0812">Transmembrane</keyword>
<dbReference type="HOGENOM" id="CLU_035633_1_0_1"/>
<evidence type="ECO:0000256" key="2">
    <source>
        <dbReference type="SAM" id="Phobius"/>
    </source>
</evidence>
<feature type="transmembrane region" description="Helical" evidence="2">
    <location>
        <begin position="337"/>
        <end position="363"/>
    </location>
</feature>
<gene>
    <name evidence="3" type="ORF">H072_10257</name>
</gene>
<dbReference type="Proteomes" id="UP000015100">
    <property type="component" value="Unassembled WGS sequence"/>
</dbReference>
<feature type="region of interest" description="Disordered" evidence="1">
    <location>
        <begin position="129"/>
        <end position="170"/>
    </location>
</feature>
<evidence type="ECO:0000313" key="4">
    <source>
        <dbReference type="Proteomes" id="UP000015100"/>
    </source>
</evidence>
<reference evidence="3 4" key="1">
    <citation type="journal article" date="2013" name="PLoS Genet.">
        <title>Genomic mechanisms accounting for the adaptation to parasitism in nematode-trapping fungi.</title>
        <authorList>
            <person name="Meerupati T."/>
            <person name="Andersson K.M."/>
            <person name="Friman E."/>
            <person name="Kumar D."/>
            <person name="Tunlid A."/>
            <person name="Ahren D."/>
        </authorList>
    </citation>
    <scope>NUCLEOTIDE SEQUENCE [LARGE SCALE GENOMIC DNA]</scope>
    <source>
        <strain evidence="3 4">CBS 200.50</strain>
    </source>
</reference>
<protein>
    <submittedName>
        <fullName evidence="3">Uncharacterized protein</fullName>
    </submittedName>
</protein>
<reference evidence="4" key="2">
    <citation type="submission" date="2013-04" db="EMBL/GenBank/DDBJ databases">
        <title>Genomic mechanisms accounting for the adaptation to parasitism in nematode-trapping fungi.</title>
        <authorList>
            <person name="Ahren D.G."/>
        </authorList>
    </citation>
    <scope>NUCLEOTIDE SEQUENCE [LARGE SCALE GENOMIC DNA]</scope>
    <source>
        <strain evidence="4">CBS 200.50</strain>
    </source>
</reference>
<sequence>MQLAARRPAAKALCLFCSFRSVHSSSRRLALRPIPRPIALRGPTTSGRPFELAKGIRYGSSEAAKSDAPAPPPPSPLYSLEDTRSQARLFEAINEKLFLQTIGDNPKIPRETEVILAFKALQRLAASYPAPKPQTSSSPKANPNDAILSLTGAPTANGSPKTNYNLPTEPVEQSPETIEAEKEAKLNAPVHPLMDIAYHIIIHPYIFISPKILTEYIKLAAILKDPSTIPSVLKLYANKAVTYDPSKPPRKPNPNAAKNAISFETARDALQVAISAKNMPLALEIIDNTMSATAWCRRKLWTKFIPFTAGAGAVPVALWRLSDWIAQFQEQWMHEKAVAYAFIGFMTYYICTGSLGMIALLTWNDHMIRVNWIPGVFMRERWFMEEQRALTDRVAMAWGYQEPHKRGLESGWEWEMLRHWAGVRGMIIDSSEMVEGREMSAEKDAERLAAQDSLLARLKLKLAKPEKKKARKPLFA</sequence>
<feature type="region of interest" description="Disordered" evidence="1">
    <location>
        <begin position="61"/>
        <end position="80"/>
    </location>
</feature>
<dbReference type="eggNOG" id="ENOG502RZ72">
    <property type="taxonomic scope" value="Eukaryota"/>
</dbReference>
<keyword evidence="2" id="KW-1133">Transmembrane helix</keyword>